<evidence type="ECO:0000313" key="2">
    <source>
        <dbReference type="Proteomes" id="UP001519325"/>
    </source>
</evidence>
<protein>
    <submittedName>
        <fullName evidence="1">Uncharacterized protein</fullName>
    </submittedName>
</protein>
<dbReference type="RefSeq" id="WP_281070401.1">
    <property type="nucleotide sequence ID" value="NZ_JAGGMR010000001.1"/>
</dbReference>
<gene>
    <name evidence="1" type="ORF">BJ987_006244</name>
</gene>
<sequence>MTDIEYTEPGLAAACAGYGSRFSIVLRDVEVSAPGDPGYVRKTC</sequence>
<keyword evidence="2" id="KW-1185">Reference proteome</keyword>
<proteinExistence type="predicted"/>
<reference evidence="1 2" key="1">
    <citation type="submission" date="2021-03" db="EMBL/GenBank/DDBJ databases">
        <title>Sequencing the genomes of 1000 actinobacteria strains.</title>
        <authorList>
            <person name="Klenk H.-P."/>
        </authorList>
    </citation>
    <scope>NUCLEOTIDE SEQUENCE [LARGE SCALE GENOMIC DNA]</scope>
    <source>
        <strain evidence="1 2">DSM 45516</strain>
    </source>
</reference>
<dbReference type="EMBL" id="JAGGMR010000001">
    <property type="protein sequence ID" value="MBP2193343.1"/>
    <property type="molecule type" value="Genomic_DNA"/>
</dbReference>
<accession>A0ABS4QQF7</accession>
<evidence type="ECO:0000313" key="1">
    <source>
        <dbReference type="EMBL" id="MBP2193343.1"/>
    </source>
</evidence>
<comment type="caution">
    <text evidence="1">The sequence shown here is derived from an EMBL/GenBank/DDBJ whole genome shotgun (WGS) entry which is preliminary data.</text>
</comment>
<name>A0ABS4QQF7_9NOCA</name>
<organism evidence="1 2">
    <name type="scientific">Nocardia goodfellowii</name>
    <dbReference type="NCBI Taxonomy" id="882446"/>
    <lineage>
        <taxon>Bacteria</taxon>
        <taxon>Bacillati</taxon>
        <taxon>Actinomycetota</taxon>
        <taxon>Actinomycetes</taxon>
        <taxon>Mycobacteriales</taxon>
        <taxon>Nocardiaceae</taxon>
        <taxon>Nocardia</taxon>
    </lineage>
</organism>
<dbReference type="Proteomes" id="UP001519325">
    <property type="component" value="Unassembled WGS sequence"/>
</dbReference>